<evidence type="ECO:0000256" key="3">
    <source>
        <dbReference type="SAM" id="MobiDB-lite"/>
    </source>
</evidence>
<evidence type="ECO:0000256" key="1">
    <source>
        <dbReference type="ARBA" id="ARBA00004496"/>
    </source>
</evidence>
<dbReference type="Proteomes" id="UP000054018">
    <property type="component" value="Unassembled WGS sequence"/>
</dbReference>
<keyword evidence="2" id="KW-0963">Cytoplasm</keyword>
<accession>A0A0C9ZPF6</accession>
<dbReference type="GO" id="GO:0007017">
    <property type="term" value="P:microtubule-based process"/>
    <property type="evidence" value="ECO:0007669"/>
    <property type="project" value="InterPro"/>
</dbReference>
<dbReference type="GO" id="GO:0005869">
    <property type="term" value="C:dynactin complex"/>
    <property type="evidence" value="ECO:0007669"/>
    <property type="project" value="InterPro"/>
</dbReference>
<reference evidence="4 5" key="1">
    <citation type="submission" date="2014-04" db="EMBL/GenBank/DDBJ databases">
        <authorList>
            <consortium name="DOE Joint Genome Institute"/>
            <person name="Kuo A."/>
            <person name="Kohler A."/>
            <person name="Costa M.D."/>
            <person name="Nagy L.G."/>
            <person name="Floudas D."/>
            <person name="Copeland A."/>
            <person name="Barry K.W."/>
            <person name="Cichocki N."/>
            <person name="Veneault-Fourrey C."/>
            <person name="LaButti K."/>
            <person name="Lindquist E.A."/>
            <person name="Lipzen A."/>
            <person name="Lundell T."/>
            <person name="Morin E."/>
            <person name="Murat C."/>
            <person name="Sun H."/>
            <person name="Tunlid A."/>
            <person name="Henrissat B."/>
            <person name="Grigoriev I.V."/>
            <person name="Hibbett D.S."/>
            <person name="Martin F."/>
            <person name="Nordberg H.P."/>
            <person name="Cantor M.N."/>
            <person name="Hua S.X."/>
        </authorList>
    </citation>
    <scope>NUCLEOTIDE SEQUENCE [LARGE SCALE GENOMIC DNA]</scope>
    <source>
        <strain evidence="4 5">441</strain>
    </source>
</reference>
<proteinExistence type="predicted"/>
<dbReference type="GO" id="GO:0005737">
    <property type="term" value="C:cytoplasm"/>
    <property type="evidence" value="ECO:0007669"/>
    <property type="project" value="UniProtKB-SubCell"/>
</dbReference>
<feature type="region of interest" description="Disordered" evidence="3">
    <location>
        <begin position="300"/>
        <end position="322"/>
    </location>
</feature>
<comment type="subcellular location">
    <subcellularLocation>
        <location evidence="1">Cytoplasm</location>
    </subcellularLocation>
</comment>
<feature type="region of interest" description="Disordered" evidence="3">
    <location>
        <begin position="1"/>
        <end position="115"/>
    </location>
</feature>
<name>A0A0C9ZPF6_9AGAM</name>
<evidence type="ECO:0000256" key="2">
    <source>
        <dbReference type="ARBA" id="ARBA00022490"/>
    </source>
</evidence>
<gene>
    <name evidence="4" type="ORF">PISMIDRAFT_674257</name>
</gene>
<organism evidence="4 5">
    <name type="scientific">Pisolithus microcarpus 441</name>
    <dbReference type="NCBI Taxonomy" id="765257"/>
    <lineage>
        <taxon>Eukaryota</taxon>
        <taxon>Fungi</taxon>
        <taxon>Dikarya</taxon>
        <taxon>Basidiomycota</taxon>
        <taxon>Agaricomycotina</taxon>
        <taxon>Agaricomycetes</taxon>
        <taxon>Agaricomycetidae</taxon>
        <taxon>Boletales</taxon>
        <taxon>Sclerodermatineae</taxon>
        <taxon>Pisolithaceae</taxon>
        <taxon>Pisolithus</taxon>
    </lineage>
</organism>
<feature type="compositionally biased region" description="Low complexity" evidence="3">
    <location>
        <begin position="88"/>
        <end position="115"/>
    </location>
</feature>
<dbReference type="Pfam" id="PF04912">
    <property type="entry name" value="Dynamitin"/>
    <property type="match status" value="1"/>
</dbReference>
<feature type="compositionally biased region" description="Basic residues" evidence="3">
    <location>
        <begin position="75"/>
        <end position="87"/>
    </location>
</feature>
<dbReference type="PANTHER" id="PTHR15346">
    <property type="entry name" value="DYNACTIN SUBUNIT"/>
    <property type="match status" value="1"/>
</dbReference>
<reference evidence="5" key="2">
    <citation type="submission" date="2015-01" db="EMBL/GenBank/DDBJ databases">
        <title>Evolutionary Origins and Diversification of the Mycorrhizal Mutualists.</title>
        <authorList>
            <consortium name="DOE Joint Genome Institute"/>
            <consortium name="Mycorrhizal Genomics Consortium"/>
            <person name="Kohler A."/>
            <person name="Kuo A."/>
            <person name="Nagy L.G."/>
            <person name="Floudas D."/>
            <person name="Copeland A."/>
            <person name="Barry K.W."/>
            <person name="Cichocki N."/>
            <person name="Veneault-Fourrey C."/>
            <person name="LaButti K."/>
            <person name="Lindquist E.A."/>
            <person name="Lipzen A."/>
            <person name="Lundell T."/>
            <person name="Morin E."/>
            <person name="Murat C."/>
            <person name="Riley R."/>
            <person name="Ohm R."/>
            <person name="Sun H."/>
            <person name="Tunlid A."/>
            <person name="Henrissat B."/>
            <person name="Grigoriev I.V."/>
            <person name="Hibbett D.S."/>
            <person name="Martin F."/>
        </authorList>
    </citation>
    <scope>NUCLEOTIDE SEQUENCE [LARGE SCALE GENOMIC DNA]</scope>
    <source>
        <strain evidence="5">441</strain>
    </source>
</reference>
<sequence>MSANKYANLPDIDTAPDVYETEDVIPSSHANDGDSTDDEPSALRTRTRVAGDATLVGREELDTSNLISAEEASKHFRKAERKRRQRTRYTYPPSPSSSRSRSTSRSSSPTRHLSLPARLRVLQAELVALEAELADPSNPALQAREKGGDVVDPGEMIMGLVDVRERLEKVRNAKEGRGKLVSVVLGEKYRGGGAEERDHEGAFERNEKDMPKGSHVKGKDRNVAPETQGIIEMDKRVGELEKLIGSVNVTLDETTPLTPPLLPMLMRLNNQLTLLTQPRHIDSVSRRLKLLLSDLERASTNQAQKRQNNMGQQDTQPGSTPAQDAVLPLLSRLAPSLPHIPHILTRLRTLSALHGSAAEFQSTVGALEEEQKRTREALDELKTAVESVEGSLEANRNTVAGNVGNLEERVDNLLNRLESLLK</sequence>
<evidence type="ECO:0000313" key="4">
    <source>
        <dbReference type="EMBL" id="KIK27934.1"/>
    </source>
</evidence>
<dbReference type="EMBL" id="KN833694">
    <property type="protein sequence ID" value="KIK27934.1"/>
    <property type="molecule type" value="Genomic_DNA"/>
</dbReference>
<feature type="region of interest" description="Disordered" evidence="3">
    <location>
        <begin position="192"/>
        <end position="220"/>
    </location>
</feature>
<dbReference type="OrthoDB" id="4977at2759"/>
<evidence type="ECO:0000313" key="5">
    <source>
        <dbReference type="Proteomes" id="UP000054018"/>
    </source>
</evidence>
<dbReference type="AlphaFoldDB" id="A0A0C9ZPF6"/>
<dbReference type="HOGENOM" id="CLU_033559_0_0_1"/>
<dbReference type="STRING" id="765257.A0A0C9ZPF6"/>
<protein>
    <submittedName>
        <fullName evidence="4">Unplaced genomic scaffold scaffold_10, whole genome shotgun sequence</fullName>
    </submittedName>
</protein>
<dbReference type="InterPro" id="IPR028133">
    <property type="entry name" value="Dynamitin"/>
</dbReference>
<keyword evidence="5" id="KW-1185">Reference proteome</keyword>